<protein>
    <submittedName>
        <fullName evidence="3">Uncharacterized protein</fullName>
    </submittedName>
</protein>
<organism evidence="3 4">
    <name type="scientific">Entomomonas asaccharolytica</name>
    <dbReference type="NCBI Taxonomy" id="2785331"/>
    <lineage>
        <taxon>Bacteria</taxon>
        <taxon>Pseudomonadati</taxon>
        <taxon>Pseudomonadota</taxon>
        <taxon>Gammaproteobacteria</taxon>
        <taxon>Pseudomonadales</taxon>
        <taxon>Pseudomonadaceae</taxon>
        <taxon>Entomomonas</taxon>
    </lineage>
</organism>
<keyword evidence="2" id="KW-0812">Transmembrane</keyword>
<keyword evidence="4" id="KW-1185">Reference proteome</keyword>
<evidence type="ECO:0000256" key="1">
    <source>
        <dbReference type="SAM" id="MobiDB-lite"/>
    </source>
</evidence>
<name>A0A974RXC1_9GAMM</name>
<keyword evidence="2" id="KW-0472">Membrane</keyword>
<proteinExistence type="predicted"/>
<sequence length="75" mass="8153">MSFQALIAAFVFAAISYVNFFVLTSSFFTILTGIATAIIALFALVASIMMLLSKPQETEEVNSTEQATPNINNKE</sequence>
<reference evidence="3 4" key="1">
    <citation type="submission" date="2021-01" db="EMBL/GenBank/DDBJ databases">
        <title>Entomomonas sp. F2A isolated from a house cricket (Acheta domesticus).</title>
        <authorList>
            <person name="Spergser J."/>
            <person name="Busse H.-J."/>
        </authorList>
    </citation>
    <scope>NUCLEOTIDE SEQUENCE [LARGE SCALE GENOMIC DNA]</scope>
    <source>
        <strain evidence="3 4">F2A</strain>
    </source>
</reference>
<dbReference type="RefSeq" id="WP_201093532.1">
    <property type="nucleotide sequence ID" value="NZ_CP067393.1"/>
</dbReference>
<feature type="compositionally biased region" description="Polar residues" evidence="1">
    <location>
        <begin position="61"/>
        <end position="75"/>
    </location>
</feature>
<dbReference type="AlphaFoldDB" id="A0A974RXC1"/>
<dbReference type="KEGG" id="eaz:JHT90_02115"/>
<keyword evidence="2" id="KW-1133">Transmembrane helix</keyword>
<dbReference type="Proteomes" id="UP000595278">
    <property type="component" value="Chromosome"/>
</dbReference>
<accession>A0A974RXC1</accession>
<dbReference type="EMBL" id="CP067393">
    <property type="protein sequence ID" value="QQP86073.1"/>
    <property type="molecule type" value="Genomic_DNA"/>
</dbReference>
<evidence type="ECO:0000313" key="3">
    <source>
        <dbReference type="EMBL" id="QQP86073.1"/>
    </source>
</evidence>
<feature type="transmembrane region" description="Helical" evidence="2">
    <location>
        <begin position="30"/>
        <end position="52"/>
    </location>
</feature>
<feature type="region of interest" description="Disordered" evidence="1">
    <location>
        <begin position="56"/>
        <end position="75"/>
    </location>
</feature>
<evidence type="ECO:0000256" key="2">
    <source>
        <dbReference type="SAM" id="Phobius"/>
    </source>
</evidence>
<gene>
    <name evidence="3" type="ORF">JHT90_02115</name>
</gene>
<evidence type="ECO:0000313" key="4">
    <source>
        <dbReference type="Proteomes" id="UP000595278"/>
    </source>
</evidence>